<dbReference type="InterPro" id="IPR036457">
    <property type="entry name" value="PPM-type-like_dom_sf"/>
</dbReference>
<dbReference type="Gene3D" id="2.60.120.260">
    <property type="entry name" value="Galactose-binding domain-like"/>
    <property type="match status" value="1"/>
</dbReference>
<dbReference type="Pfam" id="PF07228">
    <property type="entry name" value="SpoIIE"/>
    <property type="match status" value="1"/>
</dbReference>
<dbReference type="AlphaFoldDB" id="A0A4Q7YNM0"/>
<dbReference type="Gene3D" id="3.60.40.10">
    <property type="entry name" value="PPM-type phosphatase domain"/>
    <property type="match status" value="1"/>
</dbReference>
<organism evidence="4 5">
    <name type="scientific">Edaphobacter modestus</name>
    <dbReference type="NCBI Taxonomy" id="388466"/>
    <lineage>
        <taxon>Bacteria</taxon>
        <taxon>Pseudomonadati</taxon>
        <taxon>Acidobacteriota</taxon>
        <taxon>Terriglobia</taxon>
        <taxon>Terriglobales</taxon>
        <taxon>Acidobacteriaceae</taxon>
        <taxon>Edaphobacter</taxon>
    </lineage>
</organism>
<name>A0A4Q7YNM0_9BACT</name>
<feature type="transmembrane region" description="Helical" evidence="2">
    <location>
        <begin position="290"/>
        <end position="312"/>
    </location>
</feature>
<protein>
    <submittedName>
        <fullName evidence="4">Serine phosphatase RsbU (Regulator of sigma subunit)</fullName>
    </submittedName>
</protein>
<accession>A0A4Q7YNM0</accession>
<dbReference type="PANTHER" id="PTHR43156">
    <property type="entry name" value="STAGE II SPORULATION PROTEIN E-RELATED"/>
    <property type="match status" value="1"/>
</dbReference>
<dbReference type="SUPFAM" id="SSF81606">
    <property type="entry name" value="PP2C-like"/>
    <property type="match status" value="1"/>
</dbReference>
<reference evidence="4 5" key="1">
    <citation type="submission" date="2019-02" db="EMBL/GenBank/DDBJ databases">
        <title>Genomic Encyclopedia of Archaeal and Bacterial Type Strains, Phase II (KMG-II): from individual species to whole genera.</title>
        <authorList>
            <person name="Goeker M."/>
        </authorList>
    </citation>
    <scope>NUCLEOTIDE SEQUENCE [LARGE SCALE GENOMIC DNA]</scope>
    <source>
        <strain evidence="4 5">DSM 18101</strain>
    </source>
</reference>
<feature type="transmembrane region" description="Helical" evidence="2">
    <location>
        <begin position="414"/>
        <end position="440"/>
    </location>
</feature>
<dbReference type="InterPro" id="IPR008979">
    <property type="entry name" value="Galactose-bd-like_sf"/>
</dbReference>
<feature type="transmembrane region" description="Helical" evidence="2">
    <location>
        <begin position="324"/>
        <end position="343"/>
    </location>
</feature>
<dbReference type="EMBL" id="SHKW01000001">
    <property type="protein sequence ID" value="RZU39237.1"/>
    <property type="molecule type" value="Genomic_DNA"/>
</dbReference>
<dbReference type="GO" id="GO:0016791">
    <property type="term" value="F:phosphatase activity"/>
    <property type="evidence" value="ECO:0007669"/>
    <property type="project" value="TreeGrafter"/>
</dbReference>
<feature type="transmembrane region" description="Helical" evidence="2">
    <location>
        <begin position="383"/>
        <end position="402"/>
    </location>
</feature>
<feature type="domain" description="PPM-type phosphatase" evidence="3">
    <location>
        <begin position="475"/>
        <end position="675"/>
    </location>
</feature>
<evidence type="ECO:0000259" key="3">
    <source>
        <dbReference type="SMART" id="SM00331"/>
    </source>
</evidence>
<dbReference type="SUPFAM" id="SSF49785">
    <property type="entry name" value="Galactose-binding domain-like"/>
    <property type="match status" value="1"/>
</dbReference>
<evidence type="ECO:0000256" key="1">
    <source>
        <dbReference type="ARBA" id="ARBA00022801"/>
    </source>
</evidence>
<evidence type="ECO:0000256" key="2">
    <source>
        <dbReference type="SAM" id="Phobius"/>
    </source>
</evidence>
<dbReference type="SMART" id="SM00331">
    <property type="entry name" value="PP2C_SIG"/>
    <property type="match status" value="1"/>
</dbReference>
<dbReference type="InterPro" id="IPR001932">
    <property type="entry name" value="PPM-type_phosphatase-like_dom"/>
</dbReference>
<sequence length="692" mass="76385">MHRAGLTFLLLCSTLYCTQSQTAPAEIINGHSAPGETIVQVKLGESSVELAGPWKFRIGDDMAWAQVDFDDSNWDSMDLTPPPGSADATLGISGYIPGWTARGYAGHSGFAWYRLKIDITGANRRPAIKMPAMADDAYQVFVNGQQIGEMGKFVGNRVTAYSSLPQSFRLPKGVGDGKASIAIRMWMDSATPFNSPDAGGLHGPPVLGYATVMEALVRLDYDDIAHDIGIGFLEALILIMALVMALALFWLDRKESAYLWLALVCLVTLVRNSIVLFVNFTPLMGQTLAVILTDVILAPVRIGLWVLFWGYWFRLRRIGILHRLVWPLVVTLMIGTAMLRPPLYGLIIPVHDANYIAPLLLIVKLALGVLLFVVAFRGFARHIAGGWFVAIAVLLVVAANYQRELRLIHVKVSFLFLGFLIQLGTVATILSLLVITALLLRRFVHSQRLKEQWKMEIQQARHVQEVLIPQKLPQVKGLHIESEYHPAREVGGDFFQILPNEEEGTVLIVVGDVTGKGLQAGMLVALIVGAIRAAVQHSSNPLEILREINEQLCERQHASATCLILRIDPDGKVILANAGQQPPYLNGIELEMEGALPVGTISDPEFSTAVLTLEQNDSLILMSDGVVEAQNHQGILFGFERVNEMLRQRASPREIAQAAKEFGQEDDILVLQVRREATQSVRLHLEPQFTMQ</sequence>
<keyword evidence="5" id="KW-1185">Reference proteome</keyword>
<dbReference type="Proteomes" id="UP000292958">
    <property type="component" value="Unassembled WGS sequence"/>
</dbReference>
<gene>
    <name evidence="4" type="ORF">BDD14_0592</name>
</gene>
<dbReference type="InterPro" id="IPR052016">
    <property type="entry name" value="Bact_Sigma-Reg"/>
</dbReference>
<evidence type="ECO:0000313" key="4">
    <source>
        <dbReference type="EMBL" id="RZU39237.1"/>
    </source>
</evidence>
<dbReference type="OrthoDB" id="9801077at2"/>
<keyword evidence="2" id="KW-0472">Membrane</keyword>
<dbReference type="RefSeq" id="WP_130417478.1">
    <property type="nucleotide sequence ID" value="NZ_SHKW01000001.1"/>
</dbReference>
<feature type="transmembrane region" description="Helical" evidence="2">
    <location>
        <begin position="228"/>
        <end position="251"/>
    </location>
</feature>
<keyword evidence="1" id="KW-0378">Hydrolase</keyword>
<feature type="transmembrane region" description="Helical" evidence="2">
    <location>
        <begin position="355"/>
        <end position="376"/>
    </location>
</feature>
<evidence type="ECO:0000313" key="5">
    <source>
        <dbReference type="Proteomes" id="UP000292958"/>
    </source>
</evidence>
<proteinExistence type="predicted"/>
<dbReference type="PANTHER" id="PTHR43156:SF2">
    <property type="entry name" value="STAGE II SPORULATION PROTEIN E"/>
    <property type="match status" value="1"/>
</dbReference>
<keyword evidence="2" id="KW-1133">Transmembrane helix</keyword>
<keyword evidence="2" id="KW-0812">Transmembrane</keyword>
<comment type="caution">
    <text evidence="4">The sequence shown here is derived from an EMBL/GenBank/DDBJ whole genome shotgun (WGS) entry which is preliminary data.</text>
</comment>
<feature type="transmembrane region" description="Helical" evidence="2">
    <location>
        <begin position="258"/>
        <end position="278"/>
    </location>
</feature>